<dbReference type="PANTHER" id="PTHR43648:SF1">
    <property type="entry name" value="ELECTRON TRANSFER FLAVOPROTEIN BETA SUBUNIT LYSINE METHYLTRANSFERASE"/>
    <property type="match status" value="1"/>
</dbReference>
<dbReference type="PIRSF" id="PIRSF000401">
    <property type="entry name" value="RPL11_MTase"/>
    <property type="match status" value="1"/>
</dbReference>
<dbReference type="InterPro" id="IPR050078">
    <property type="entry name" value="Ribosomal_L11_MeTrfase_PrmA"/>
</dbReference>
<dbReference type="HAMAP" id="MF_00735">
    <property type="entry name" value="Methyltr_PrmA"/>
    <property type="match status" value="1"/>
</dbReference>
<comment type="catalytic activity">
    <reaction evidence="6">
        <text>L-lysyl-[protein] + 3 S-adenosyl-L-methionine = N(6),N(6),N(6)-trimethyl-L-lysyl-[protein] + 3 S-adenosyl-L-homocysteine + 3 H(+)</text>
        <dbReference type="Rhea" id="RHEA:54192"/>
        <dbReference type="Rhea" id="RHEA-COMP:9752"/>
        <dbReference type="Rhea" id="RHEA-COMP:13826"/>
        <dbReference type="ChEBI" id="CHEBI:15378"/>
        <dbReference type="ChEBI" id="CHEBI:29969"/>
        <dbReference type="ChEBI" id="CHEBI:57856"/>
        <dbReference type="ChEBI" id="CHEBI:59789"/>
        <dbReference type="ChEBI" id="CHEBI:61961"/>
    </reaction>
</comment>
<evidence type="ECO:0000256" key="4">
    <source>
        <dbReference type="ARBA" id="ARBA00022679"/>
    </source>
</evidence>
<gene>
    <name evidence="6" type="primary">prmA</name>
    <name evidence="7" type="ORF">DW099_02515</name>
</gene>
<feature type="binding site" evidence="6">
    <location>
        <position position="216"/>
    </location>
    <ligand>
        <name>S-adenosyl-L-methionine</name>
        <dbReference type="ChEBI" id="CHEBI:59789"/>
    </ligand>
</feature>
<dbReference type="GO" id="GO:0005840">
    <property type="term" value="C:ribosome"/>
    <property type="evidence" value="ECO:0007669"/>
    <property type="project" value="UniProtKB-KW"/>
</dbReference>
<dbReference type="OrthoDB" id="9785995at2"/>
<keyword evidence="4 6" id="KW-0808">Transferase</keyword>
<dbReference type="STRING" id="1776384.GCA_900086585_02812"/>
<keyword evidence="7" id="KW-0687">Ribonucleoprotein</keyword>
<evidence type="ECO:0000256" key="3">
    <source>
        <dbReference type="ARBA" id="ARBA00022603"/>
    </source>
</evidence>
<keyword evidence="7" id="KW-0689">Ribosomal protein</keyword>
<dbReference type="AlphaFoldDB" id="A0A415E6S0"/>
<keyword evidence="5 6" id="KW-0949">S-adenosyl-L-methionine</keyword>
<name>A0A415E6S0_9FIRM</name>
<comment type="similarity">
    <text evidence="1 6">Belongs to the methyltransferase superfamily. PrmA family.</text>
</comment>
<evidence type="ECO:0000256" key="5">
    <source>
        <dbReference type="ARBA" id="ARBA00022691"/>
    </source>
</evidence>
<dbReference type="Gene3D" id="3.40.50.150">
    <property type="entry name" value="Vaccinia Virus protein VP39"/>
    <property type="match status" value="1"/>
</dbReference>
<keyword evidence="2 6" id="KW-0963">Cytoplasm</keyword>
<feature type="binding site" evidence="6">
    <location>
        <position position="173"/>
    </location>
    <ligand>
        <name>S-adenosyl-L-methionine</name>
        <dbReference type="ChEBI" id="CHEBI:59789"/>
    </ligand>
</feature>
<dbReference type="NCBIfam" id="TIGR00406">
    <property type="entry name" value="prmA"/>
    <property type="match status" value="1"/>
</dbReference>
<dbReference type="CDD" id="cd02440">
    <property type="entry name" value="AdoMet_MTases"/>
    <property type="match status" value="1"/>
</dbReference>
<dbReference type="EMBL" id="QRMS01000001">
    <property type="protein sequence ID" value="RHJ89466.1"/>
    <property type="molecule type" value="Genomic_DNA"/>
</dbReference>
<comment type="subcellular location">
    <subcellularLocation>
        <location evidence="6">Cytoplasm</location>
    </subcellularLocation>
</comment>
<feature type="binding site" evidence="6">
    <location>
        <position position="194"/>
    </location>
    <ligand>
        <name>S-adenosyl-L-methionine</name>
        <dbReference type="ChEBI" id="CHEBI:59789"/>
    </ligand>
</feature>
<dbReference type="EC" id="2.1.1.-" evidence="6"/>
<comment type="caution">
    <text evidence="7">The sequence shown here is derived from an EMBL/GenBank/DDBJ whole genome shotgun (WGS) entry which is preliminary data.</text>
</comment>
<dbReference type="GO" id="GO:0005737">
    <property type="term" value="C:cytoplasm"/>
    <property type="evidence" value="ECO:0007669"/>
    <property type="project" value="UniProtKB-SubCell"/>
</dbReference>
<sequence>MLKYIEINIETESQGIEAVVSELMNLGITNTVVEDPRDIEDLMDKKQTYDWDYLDDEIIEKMKDKPKVTVYFEDTEENRAHIREIELAMSELKAKAAAGEFGQNMDFGTLQVTNKLDDDAEWKDKWKAYFKPSKISQRLVVKPTWEPYDNKENHLVIEIDPGMAFGTGTHETTSLCVKMLESYQKENDKVLDVGCGSGILSIASALLGAKEVLGIDIDPVAVEVAEENIVLNKVDTVAKAQYGDLTKGVDYQADVIVANLMADLVMMLAEDAAKHLVKGGYFISSGILVEKELQVVEHLRKKGFAIMEVREDGGWCCIVAKA</sequence>
<organism evidence="7 8">
    <name type="scientific">Emergencia timonensis</name>
    <dbReference type="NCBI Taxonomy" id="1776384"/>
    <lineage>
        <taxon>Bacteria</taxon>
        <taxon>Bacillati</taxon>
        <taxon>Bacillota</taxon>
        <taxon>Clostridia</taxon>
        <taxon>Peptostreptococcales</taxon>
        <taxon>Anaerovoracaceae</taxon>
        <taxon>Emergencia</taxon>
    </lineage>
</organism>
<evidence type="ECO:0000313" key="7">
    <source>
        <dbReference type="EMBL" id="RHJ89466.1"/>
    </source>
</evidence>
<evidence type="ECO:0000313" key="8">
    <source>
        <dbReference type="Proteomes" id="UP000284841"/>
    </source>
</evidence>
<dbReference type="GO" id="GO:0016279">
    <property type="term" value="F:protein-lysine N-methyltransferase activity"/>
    <property type="evidence" value="ECO:0007669"/>
    <property type="project" value="RHEA"/>
</dbReference>
<dbReference type="Pfam" id="PF06325">
    <property type="entry name" value="PrmA"/>
    <property type="match status" value="1"/>
</dbReference>
<dbReference type="PANTHER" id="PTHR43648">
    <property type="entry name" value="ELECTRON TRANSFER FLAVOPROTEIN BETA SUBUNIT LYSINE METHYLTRANSFERASE"/>
    <property type="match status" value="1"/>
</dbReference>
<evidence type="ECO:0000256" key="2">
    <source>
        <dbReference type="ARBA" id="ARBA00022490"/>
    </source>
</evidence>
<dbReference type="Proteomes" id="UP000284841">
    <property type="component" value="Unassembled WGS sequence"/>
</dbReference>
<proteinExistence type="inferred from homology"/>
<accession>A0A415E6S0</accession>
<evidence type="ECO:0000256" key="6">
    <source>
        <dbReference type="HAMAP-Rule" id="MF_00735"/>
    </source>
</evidence>
<evidence type="ECO:0000256" key="1">
    <source>
        <dbReference type="ARBA" id="ARBA00009741"/>
    </source>
</evidence>
<feature type="binding site" evidence="6">
    <location>
        <position position="259"/>
    </location>
    <ligand>
        <name>S-adenosyl-L-methionine</name>
        <dbReference type="ChEBI" id="CHEBI:59789"/>
    </ligand>
</feature>
<dbReference type="InterPro" id="IPR004498">
    <property type="entry name" value="Ribosomal_PrmA_MeTrfase"/>
</dbReference>
<keyword evidence="3 6" id="KW-0489">Methyltransferase</keyword>
<reference evidence="7 8" key="1">
    <citation type="submission" date="2018-08" db="EMBL/GenBank/DDBJ databases">
        <title>A genome reference for cultivated species of the human gut microbiota.</title>
        <authorList>
            <person name="Zou Y."/>
            <person name="Xue W."/>
            <person name="Luo G."/>
        </authorList>
    </citation>
    <scope>NUCLEOTIDE SEQUENCE [LARGE SCALE GENOMIC DNA]</scope>
    <source>
        <strain evidence="7 8">AM07-24</strain>
    </source>
</reference>
<protein>
    <recommendedName>
        <fullName evidence="6">Ribosomal protein L11 methyltransferase</fullName>
        <shortName evidence="6">L11 Mtase</shortName>
        <ecNumber evidence="6">2.1.1.-</ecNumber>
    </recommendedName>
</protein>
<keyword evidence="8" id="KW-1185">Reference proteome</keyword>
<comment type="function">
    <text evidence="6">Methylates ribosomal protein L11.</text>
</comment>
<dbReference type="GO" id="GO:0032259">
    <property type="term" value="P:methylation"/>
    <property type="evidence" value="ECO:0007669"/>
    <property type="project" value="UniProtKB-KW"/>
</dbReference>
<dbReference type="SUPFAM" id="SSF53335">
    <property type="entry name" value="S-adenosyl-L-methionine-dependent methyltransferases"/>
    <property type="match status" value="1"/>
</dbReference>
<dbReference type="InterPro" id="IPR029063">
    <property type="entry name" value="SAM-dependent_MTases_sf"/>
</dbReference>